<reference evidence="1 2" key="1">
    <citation type="journal article" date="2014" name="Int. J. Syst. Evol. Microbiol.">
        <title>Fulvimonas yonginensis sp. nov., isolated from greenhouse soil, and emended description of the genus Fulvimonas.</title>
        <authorList>
            <person name="Ahn J.H."/>
            <person name="Kim S.J."/>
            <person name="Weon H.Y."/>
            <person name="Hong S.B."/>
            <person name="Seok S.J."/>
            <person name="Kwon S.W."/>
        </authorList>
    </citation>
    <scope>NUCLEOTIDE SEQUENCE [LARGE SCALE GENOMIC DNA]</scope>
    <source>
        <strain evidence="1 2">KACC 16952</strain>
    </source>
</reference>
<evidence type="ECO:0000313" key="2">
    <source>
        <dbReference type="Proteomes" id="UP001381174"/>
    </source>
</evidence>
<comment type="caution">
    <text evidence="1">The sequence shown here is derived from an EMBL/GenBank/DDBJ whole genome shotgun (WGS) entry which is preliminary data.</text>
</comment>
<dbReference type="EMBL" id="JBBBNY010000001">
    <property type="protein sequence ID" value="MEI7035681.1"/>
    <property type="molecule type" value="Genomic_DNA"/>
</dbReference>
<keyword evidence="2" id="KW-1185">Reference proteome</keyword>
<sequence>MTAFLAVLAPEADPVVGPLRERWDPAAHRGLGAHITVRYPFLRLAELSTRDLEQLAAAAASVPGFRYRLARVSRFPATVFLDPEPAAPFAALRAAIEGVFAPRLPADRFPRYIPHLSIARNVRRGDGVVLDALETALSGGAISAHCREVALLERTGGPWRTRLRLPLG</sequence>
<evidence type="ECO:0000313" key="1">
    <source>
        <dbReference type="EMBL" id="MEI7035681.1"/>
    </source>
</evidence>
<name>A0ABU8J8W4_9GAMM</name>
<dbReference type="Gene3D" id="3.90.1140.10">
    <property type="entry name" value="Cyclic phosphodiesterase"/>
    <property type="match status" value="1"/>
</dbReference>
<dbReference type="InterPro" id="IPR009097">
    <property type="entry name" value="Cyclic_Pdiesterase"/>
</dbReference>
<organism evidence="1 2">
    <name type="scientific">Fulvimonas yonginensis</name>
    <dbReference type="NCBI Taxonomy" id="1495200"/>
    <lineage>
        <taxon>Bacteria</taxon>
        <taxon>Pseudomonadati</taxon>
        <taxon>Pseudomonadota</taxon>
        <taxon>Gammaproteobacteria</taxon>
        <taxon>Lysobacterales</taxon>
        <taxon>Rhodanobacteraceae</taxon>
        <taxon>Fulvimonas</taxon>
    </lineage>
</organism>
<accession>A0ABU8J8W4</accession>
<dbReference type="Pfam" id="PF13563">
    <property type="entry name" value="2_5_RNA_ligase2"/>
    <property type="match status" value="1"/>
</dbReference>
<gene>
    <name evidence="1" type="ORF">WAT24_02790</name>
</gene>
<dbReference type="GO" id="GO:0016874">
    <property type="term" value="F:ligase activity"/>
    <property type="evidence" value="ECO:0007669"/>
    <property type="project" value="UniProtKB-KW"/>
</dbReference>
<dbReference type="SUPFAM" id="SSF55144">
    <property type="entry name" value="LigT-like"/>
    <property type="match status" value="1"/>
</dbReference>
<dbReference type="RefSeq" id="WP_336806294.1">
    <property type="nucleotide sequence ID" value="NZ_JBBBNY010000001.1"/>
</dbReference>
<protein>
    <submittedName>
        <fullName evidence="1">2'-5' RNA ligase family protein</fullName>
    </submittedName>
</protein>
<proteinExistence type="predicted"/>
<keyword evidence="1" id="KW-0436">Ligase</keyword>
<dbReference type="Proteomes" id="UP001381174">
    <property type="component" value="Unassembled WGS sequence"/>
</dbReference>